<protein>
    <submittedName>
        <fullName evidence="1">Uncharacterized protein</fullName>
    </submittedName>
</protein>
<dbReference type="EMBL" id="MW862109">
    <property type="protein sequence ID" value="QVW29152.1"/>
    <property type="molecule type" value="Genomic_DNA"/>
</dbReference>
<keyword evidence="2" id="KW-1185">Reference proteome</keyword>
<reference evidence="1" key="1">
    <citation type="submission" date="2021-04" db="EMBL/GenBank/DDBJ databases">
        <title>A novel bacteriophage against Pseudomonas syringae pv. tomato and it's prophylactic efficacy.</title>
        <authorList>
            <person name="Skliros D."/>
            <person name="Papazoglou P."/>
            <person name="Paraskevopoulou E.G."/>
            <person name="Gkizi D."/>
            <person name="Goumas D.E."/>
            <person name="Tjamos S."/>
            <person name="Flemetakis E."/>
        </authorList>
    </citation>
    <scope>NUCLEOTIDE SEQUENCE</scope>
</reference>
<evidence type="ECO:0000313" key="1">
    <source>
        <dbReference type="EMBL" id="QVW29152.1"/>
    </source>
</evidence>
<sequence>MRYLIVCRRRLGVALDQTQLRKAEPVRGDVHIMEVHDKTLGRSTTSAFLFKPSPHMPDLLPRLLDVKVTGMASNGMNLTGVEDIDGALYSQSWWCRLE</sequence>
<organism evidence="1 2">
    <name type="scientific">Pseudomonas phage Medea1</name>
    <dbReference type="NCBI Taxonomy" id="2834256"/>
    <lineage>
        <taxon>Viruses</taxon>
        <taxon>Duplodnaviria</taxon>
        <taxon>Heunggongvirae</taxon>
        <taxon>Uroviricota</taxon>
        <taxon>Caudoviricetes</taxon>
        <taxon>Medeavirus</taxon>
        <taxon>Medeavirus medea1</taxon>
    </lineage>
</organism>
<dbReference type="Proteomes" id="UP000678091">
    <property type="component" value="Segment"/>
</dbReference>
<evidence type="ECO:0000313" key="2">
    <source>
        <dbReference type="Proteomes" id="UP000678091"/>
    </source>
</evidence>
<accession>A0A8E7KYE1</accession>
<gene>
    <name evidence="1" type="ORF">Medea1_0085</name>
</gene>
<name>A0A8E7KYE1_9CAUD</name>
<proteinExistence type="predicted"/>